<gene>
    <name evidence="6" type="ORF">D187_006190</name>
</gene>
<dbReference type="Proteomes" id="UP000011682">
    <property type="component" value="Unassembled WGS sequence"/>
</dbReference>
<dbReference type="GO" id="GO:0004252">
    <property type="term" value="F:serine-type endopeptidase activity"/>
    <property type="evidence" value="ECO:0007669"/>
    <property type="project" value="TreeGrafter"/>
</dbReference>
<keyword evidence="7" id="KW-1185">Reference proteome</keyword>
<keyword evidence="6" id="KW-0031">Aminopeptidase</keyword>
<dbReference type="InterPro" id="IPR001375">
    <property type="entry name" value="Peptidase_S9_cat"/>
</dbReference>
<keyword evidence="2" id="KW-0720">Serine protease</keyword>
<dbReference type="eggNOG" id="COG1506">
    <property type="taxonomic scope" value="Bacteria"/>
</dbReference>
<dbReference type="InterPro" id="IPR011042">
    <property type="entry name" value="6-blade_b-propeller_TolB-like"/>
</dbReference>
<feature type="signal peptide" evidence="4">
    <location>
        <begin position="1"/>
        <end position="33"/>
    </location>
</feature>
<organism evidence="6 7">
    <name type="scientific">Cystobacter fuscus (strain ATCC 25194 / DSM 2262 / NBRC 100088 / M29)</name>
    <dbReference type="NCBI Taxonomy" id="1242864"/>
    <lineage>
        <taxon>Bacteria</taxon>
        <taxon>Pseudomonadati</taxon>
        <taxon>Myxococcota</taxon>
        <taxon>Myxococcia</taxon>
        <taxon>Myxococcales</taxon>
        <taxon>Cystobacterineae</taxon>
        <taxon>Archangiaceae</taxon>
        <taxon>Cystobacter</taxon>
    </lineage>
</organism>
<name>S9PL78_CYSF2</name>
<dbReference type="EMBL" id="ANAH02000005">
    <property type="protein sequence ID" value="EPX63781.1"/>
    <property type="molecule type" value="Genomic_DNA"/>
</dbReference>
<keyword evidence="1" id="KW-0378">Hydrolase</keyword>
<evidence type="ECO:0000313" key="6">
    <source>
        <dbReference type="EMBL" id="EPX63781.1"/>
    </source>
</evidence>
<dbReference type="SUPFAM" id="SSF53474">
    <property type="entry name" value="alpha/beta-Hydrolases"/>
    <property type="match status" value="1"/>
</dbReference>
<keyword evidence="4" id="KW-0732">Signal</keyword>
<keyword evidence="6" id="KW-0645">Protease</keyword>
<evidence type="ECO:0000256" key="1">
    <source>
        <dbReference type="ARBA" id="ARBA00022801"/>
    </source>
</evidence>
<evidence type="ECO:0000259" key="5">
    <source>
        <dbReference type="Pfam" id="PF00326"/>
    </source>
</evidence>
<protein>
    <submittedName>
        <fullName evidence="6">Dipeptidyl aminopeptidases/acylaminoacyl-peptidase</fullName>
    </submittedName>
</protein>
<dbReference type="InterPro" id="IPR011659">
    <property type="entry name" value="WD40"/>
</dbReference>
<proteinExistence type="predicted"/>
<evidence type="ECO:0000256" key="4">
    <source>
        <dbReference type="SAM" id="SignalP"/>
    </source>
</evidence>
<dbReference type="PANTHER" id="PTHR42776">
    <property type="entry name" value="SERINE PEPTIDASE S9 FAMILY MEMBER"/>
    <property type="match status" value="1"/>
</dbReference>
<dbReference type="GO" id="GO:0006508">
    <property type="term" value="P:proteolysis"/>
    <property type="evidence" value="ECO:0007669"/>
    <property type="project" value="InterPro"/>
</dbReference>
<dbReference type="InterPro" id="IPR029058">
    <property type="entry name" value="AB_hydrolase_fold"/>
</dbReference>
<evidence type="ECO:0000256" key="2">
    <source>
        <dbReference type="ARBA" id="ARBA00022825"/>
    </source>
</evidence>
<dbReference type="GO" id="GO:0004177">
    <property type="term" value="F:aminopeptidase activity"/>
    <property type="evidence" value="ECO:0007669"/>
    <property type="project" value="UniProtKB-KW"/>
</dbReference>
<dbReference type="Pfam" id="PF07676">
    <property type="entry name" value="PD40"/>
    <property type="match status" value="1"/>
</dbReference>
<reference evidence="6" key="1">
    <citation type="submission" date="2013-05" db="EMBL/GenBank/DDBJ databases">
        <title>Genome assembly of Cystobacter fuscus DSM 2262.</title>
        <authorList>
            <person name="Sharma G."/>
            <person name="Khatri I."/>
            <person name="Kaur C."/>
            <person name="Mayilraj S."/>
            <person name="Subramanian S."/>
        </authorList>
    </citation>
    <scope>NUCLEOTIDE SEQUENCE [LARGE SCALE GENOMIC DNA]</scope>
    <source>
        <strain evidence="6">DSM 2262</strain>
    </source>
</reference>
<feature type="domain" description="Peptidase S9 prolyl oligopeptidase catalytic" evidence="5">
    <location>
        <begin position="667"/>
        <end position="825"/>
    </location>
</feature>
<comment type="caution">
    <text evidence="6">The sequence shown here is derived from an EMBL/GenBank/DDBJ whole genome shotgun (WGS) entry which is preliminary data.</text>
</comment>
<dbReference type="PANTHER" id="PTHR42776:SF28">
    <property type="entry name" value="GLUTAMYL ENDOPEPTIDASE, CHLOROPLASTIC-RELATED"/>
    <property type="match status" value="1"/>
</dbReference>
<dbReference type="AlphaFoldDB" id="S9PL78"/>
<sequence length="839" mass="91725">MARAARGPHPGQGVLQCTKKPFPMLLSPLPVFAALLTATASPPAVENGYRTPPEPIASILAAPATPFVLVNSQHQSLALLGYESMPGIERLSRPILRLASYRIDPATTGQSEIYARWYNALTLQELATGKEVAVPLPAGSRYASPQWSPDGKRLAFMLERPKELELWVVEQDGSARRITGALNAAFGSAFRWLPDSTGFVVRQVRADRGAPPTVSSTPTGPIVEENDGQTRPARTHADLLRNPSDEALFEYYFTGQLARVALDGSAPRPIGAPGLLPRFSVSPDGRYLLTETLKRPFSYQLPASSFPTEIAVSTLDGQRARTIVDRPLADEVPIEYDSVVRGPREVEWRADAPATLAWAEALDGGNPKADVPFHDSLWLQAAPFKAAPVKLANLQERFSKVYWGRADHALVLERKRKTRTERRSVVNPSRPGTARLLLERNFQDQYGDPGLPLLEDNAAGKPALRYTSDGRAFFMSGDGATKAGYFPFVDRHEVASGRVTRVWAAQAPYYESVEAVLDAEGTRLLTQRQSATEAPNYWLRSVKDGKSRAITAFKDPAPVFAGVTQKTIVYSRADGLPLSGTLYLPAGYEPRRDGPLPTLLWAYPAEYTDAKVAGQTVDMGNVFTRPSGFSHLFLLTQGYAVLDNPAMPIVGANGAEPNDTYVEQLRADAEAAVEALVKLGVSDRDRLAVAGHSYGAFMTANLLAHTELFRAGIACSGAYNRTLTPFSFQSEERTYWKAPETYTRMSPFTYADRIREPLLLIHGGADSNPGTFPIQSERFYAALKGNGGTARYVLLPNEGHGYNARESIGHVNWEMVNWLDRHVKNAPPRAPATAADTVP</sequence>
<dbReference type="Gene3D" id="3.40.50.1820">
    <property type="entry name" value="alpha/beta hydrolase"/>
    <property type="match status" value="1"/>
</dbReference>
<feature type="region of interest" description="Disordered" evidence="3">
    <location>
        <begin position="209"/>
        <end position="231"/>
    </location>
</feature>
<accession>S9PL78</accession>
<dbReference type="Gene3D" id="2.120.10.30">
    <property type="entry name" value="TolB, C-terminal domain"/>
    <property type="match status" value="1"/>
</dbReference>
<evidence type="ECO:0000313" key="7">
    <source>
        <dbReference type="Proteomes" id="UP000011682"/>
    </source>
</evidence>
<evidence type="ECO:0000256" key="3">
    <source>
        <dbReference type="SAM" id="MobiDB-lite"/>
    </source>
</evidence>
<feature type="chain" id="PRO_5004554299" evidence="4">
    <location>
        <begin position="34"/>
        <end position="839"/>
    </location>
</feature>
<dbReference type="Pfam" id="PF00326">
    <property type="entry name" value="Peptidase_S9"/>
    <property type="match status" value="1"/>
</dbReference>
<dbReference type="SUPFAM" id="SSF82171">
    <property type="entry name" value="DPP6 N-terminal domain-like"/>
    <property type="match status" value="1"/>
</dbReference>